<dbReference type="InterPro" id="IPR011583">
    <property type="entry name" value="Chitinase_II/V-like_cat"/>
</dbReference>
<dbReference type="PANTHER" id="PTHR46066">
    <property type="entry name" value="CHITINASE DOMAIN-CONTAINING PROTEIN 1 FAMILY MEMBER"/>
    <property type="match status" value="1"/>
</dbReference>
<keyword evidence="1" id="KW-0732">Signal</keyword>
<feature type="domain" description="GH18" evidence="3">
    <location>
        <begin position="40"/>
        <end position="357"/>
    </location>
</feature>
<dbReference type="PROSITE" id="PS51272">
    <property type="entry name" value="SLH"/>
    <property type="match status" value="3"/>
</dbReference>
<feature type="domain" description="SLH" evidence="2">
    <location>
        <begin position="483"/>
        <end position="543"/>
    </location>
</feature>
<dbReference type="Pfam" id="PF00395">
    <property type="entry name" value="SLH"/>
    <property type="match status" value="3"/>
</dbReference>
<dbReference type="PROSITE" id="PS51910">
    <property type="entry name" value="GH18_2"/>
    <property type="match status" value="1"/>
</dbReference>
<dbReference type="Pfam" id="PF00704">
    <property type="entry name" value="Glyco_hydro_18"/>
    <property type="match status" value="1"/>
</dbReference>
<feature type="domain" description="SLH" evidence="2">
    <location>
        <begin position="418"/>
        <end position="481"/>
    </location>
</feature>
<accession>A0A1D2YTC3</accession>
<evidence type="ECO:0000259" key="3">
    <source>
        <dbReference type="PROSITE" id="PS51910"/>
    </source>
</evidence>
<feature type="domain" description="SLH" evidence="2">
    <location>
        <begin position="355"/>
        <end position="417"/>
    </location>
</feature>
<evidence type="ECO:0000313" key="4">
    <source>
        <dbReference type="EMBL" id="OEF98931.1"/>
    </source>
</evidence>
<evidence type="ECO:0000259" key="2">
    <source>
        <dbReference type="PROSITE" id="PS51272"/>
    </source>
</evidence>
<dbReference type="InterPro" id="IPR001119">
    <property type="entry name" value="SLH_dom"/>
</dbReference>
<gene>
    <name evidence="4" type="ORF">BHF71_02925</name>
</gene>
<dbReference type="Gene3D" id="3.20.20.80">
    <property type="entry name" value="Glycosidases"/>
    <property type="match status" value="1"/>
</dbReference>
<evidence type="ECO:0000256" key="1">
    <source>
        <dbReference type="ARBA" id="ARBA00022729"/>
    </source>
</evidence>
<dbReference type="InterPro" id="IPR029070">
    <property type="entry name" value="Chitinase_insertion_sf"/>
</dbReference>
<evidence type="ECO:0000313" key="5">
    <source>
        <dbReference type="Proteomes" id="UP000243739"/>
    </source>
</evidence>
<dbReference type="PANTHER" id="PTHR46066:SF2">
    <property type="entry name" value="CHITINASE DOMAIN-CONTAINING PROTEIN 1"/>
    <property type="match status" value="1"/>
</dbReference>
<sequence length="543" mass="62810">MKRLLNKTIRIFFVGIIIASFILVDSTTIKAERLKTERFNMSYLYFGNSQSFVEYIPNTKGALNTISPSYFDLSADGYLDEKVDPFFVAQMKKMNIRVVPFLSNHWNRQKGREALKNREKLVDQLVDVITKYDLDGINVDLENLTADDRDNYTDLIRLLREKLPPEKEVSVAVAANPYKLEIGWQGSYDYEELAKFSDYLMLMTYDESYYGSEPGPVASLKFVEKSIEYALEKVPPEKLVLGIPFYGRYWKIGEKGGRGISISKVEELVDEFNGKVYFDNKSKTPYAVFTIPKDEHPKVHYRKLTPGKYIVWYEDDKSLKLKLRLVEKYNLLGTGSWSLNEAPKNIWNYYQSWLDGKHYFIDTEKHWAENDILSMLDRGWMVGTSEENFSPNLPLSRAQAVVVIVRALGLNNDFSVDNFSNFVDVDADYWAKNEIEIAYRYGIIKGVKEGYFAPNEPLTRAQMAAILSRILIDKNNVQIAEKPIDRFEDVNFNHWAYADIINLSTRNIFMGYTDGKFHPNDYLSRGQMAALMNRIASKIMINE</sequence>
<dbReference type="STRING" id="337097.BHF71_02925"/>
<name>A0A1D2YTC3_9BACI</name>
<dbReference type="InterPro" id="IPR017853">
    <property type="entry name" value="GH"/>
</dbReference>
<reference evidence="4 5" key="1">
    <citation type="submission" date="2016-09" db="EMBL/GenBank/DDBJ databases">
        <title>Draft genome sequence for the type strain of Vulcanibacillus modesticaldus BR, a strictly anaerobic, moderately thermophilic, and nitrate-reducing bacterium from deep sea-hydrothermal vents of the Mid-Atlantic Ridge.</title>
        <authorList>
            <person name="Abin C.A."/>
            <person name="Hollibaugh J.T."/>
        </authorList>
    </citation>
    <scope>NUCLEOTIDE SEQUENCE [LARGE SCALE GENOMIC DNA]</scope>
    <source>
        <strain evidence="4 5">BR</strain>
    </source>
</reference>
<dbReference type="RefSeq" id="WP_069657266.1">
    <property type="nucleotide sequence ID" value="NZ_MIJF01000046.1"/>
</dbReference>
<dbReference type="GO" id="GO:0005975">
    <property type="term" value="P:carbohydrate metabolic process"/>
    <property type="evidence" value="ECO:0007669"/>
    <property type="project" value="InterPro"/>
</dbReference>
<dbReference type="AlphaFoldDB" id="A0A1D2YTC3"/>
<dbReference type="SUPFAM" id="SSF51445">
    <property type="entry name" value="(Trans)glycosidases"/>
    <property type="match status" value="1"/>
</dbReference>
<organism evidence="4 5">
    <name type="scientific">Vulcanibacillus modesticaldus</name>
    <dbReference type="NCBI Taxonomy" id="337097"/>
    <lineage>
        <taxon>Bacteria</taxon>
        <taxon>Bacillati</taxon>
        <taxon>Bacillota</taxon>
        <taxon>Bacilli</taxon>
        <taxon>Bacillales</taxon>
        <taxon>Bacillaceae</taxon>
        <taxon>Vulcanibacillus</taxon>
    </lineage>
</organism>
<proteinExistence type="predicted"/>
<comment type="caution">
    <text evidence="4">The sequence shown here is derived from an EMBL/GenBank/DDBJ whole genome shotgun (WGS) entry which is preliminary data.</text>
</comment>
<dbReference type="Gene3D" id="3.10.50.10">
    <property type="match status" value="1"/>
</dbReference>
<dbReference type="EMBL" id="MIJF01000046">
    <property type="protein sequence ID" value="OEF98931.1"/>
    <property type="molecule type" value="Genomic_DNA"/>
</dbReference>
<dbReference type="GO" id="GO:0008061">
    <property type="term" value="F:chitin binding"/>
    <property type="evidence" value="ECO:0007669"/>
    <property type="project" value="InterPro"/>
</dbReference>
<protein>
    <recommendedName>
        <fullName evidence="6">Glycoside hydrolase</fullName>
    </recommendedName>
</protein>
<dbReference type="SMART" id="SM00636">
    <property type="entry name" value="Glyco_18"/>
    <property type="match status" value="1"/>
</dbReference>
<dbReference type="InterPro" id="IPR001223">
    <property type="entry name" value="Glyco_hydro18_cat"/>
</dbReference>
<dbReference type="Proteomes" id="UP000243739">
    <property type="component" value="Unassembled WGS sequence"/>
</dbReference>
<evidence type="ECO:0008006" key="6">
    <source>
        <dbReference type="Google" id="ProtNLM"/>
    </source>
</evidence>
<keyword evidence="5" id="KW-1185">Reference proteome</keyword>